<protein>
    <recommendedName>
        <fullName evidence="13">Glutathione S-transferase omega-like 2</fullName>
        <ecNumber evidence="3">1.8.5.1</ecNumber>
        <ecNumber evidence="4">2.5.1.18</ecNumber>
    </recommendedName>
    <alternativeName>
        <fullName evidence="9">Glutathione-dependent dehydroascorbate reductase</fullName>
    </alternativeName>
</protein>
<evidence type="ECO:0000256" key="12">
    <source>
        <dbReference type="ARBA" id="ARBA00055859"/>
    </source>
</evidence>
<dbReference type="InterPro" id="IPR010987">
    <property type="entry name" value="Glutathione-S-Trfase_C-like"/>
</dbReference>
<evidence type="ECO:0000256" key="13">
    <source>
        <dbReference type="ARBA" id="ARBA00070045"/>
    </source>
</evidence>
<feature type="site" description="Lowers pKa of active site Cys" evidence="16">
    <location>
        <position position="267"/>
    </location>
</feature>
<feature type="active site" description="Proton donor/acceptor" evidence="14">
    <location>
        <position position="208"/>
    </location>
</feature>
<dbReference type="EMBL" id="ML119645">
    <property type="protein sequence ID" value="RPA88265.1"/>
    <property type="molecule type" value="Genomic_DNA"/>
</dbReference>
<dbReference type="EC" id="1.8.5.1" evidence="3"/>
<evidence type="ECO:0000256" key="4">
    <source>
        <dbReference type="ARBA" id="ARBA00012452"/>
    </source>
</evidence>
<dbReference type="PANTHER" id="PTHR32419">
    <property type="entry name" value="GLUTATHIONYL-HYDROQUINONE REDUCTASE"/>
    <property type="match status" value="1"/>
</dbReference>
<dbReference type="SFLD" id="SFLDS00019">
    <property type="entry name" value="Glutathione_Transferase_(cytos"/>
    <property type="match status" value="1"/>
</dbReference>
<sequence>MSSTDASNPGGKDKGKVTDWVPTDSKTGEFIRKPSNFRNQISRKEGAEFPPEAGRYHLFASLACPWAHRVLITRKLKGLEKIITATVVHWHLGEGGWRFATPDEYSSVSSVPDTTLEPLEKDVKFLREYYFKANKDYDGRYTVPVLWDTKTQTIVNNESSEIIRMLYTEFDDLIEEKYKGVTFLPADLETEIEELNGWVYDTVNNGVYKSGFATTQSAYEAAVYPLFESLDKLEKRLAENGPYLFGDRLTEADIRLYPTIVRFDPVYVQHFKCNIRDIRSGYPAIHKWLKELYWKNPAFKDTTDFQHIKFHYTKSHSQINPKGITPVGPLPDIHPL</sequence>
<feature type="binding site" evidence="15">
    <location>
        <begin position="158"/>
        <end position="159"/>
    </location>
    <ligand>
        <name>glutathione</name>
        <dbReference type="ChEBI" id="CHEBI:57925"/>
    </ligand>
</feature>
<evidence type="ECO:0000256" key="3">
    <source>
        <dbReference type="ARBA" id="ARBA00012436"/>
    </source>
</evidence>
<feature type="region of interest" description="Disordered" evidence="17">
    <location>
        <begin position="1"/>
        <end position="26"/>
    </location>
</feature>
<dbReference type="GO" id="GO:0071555">
    <property type="term" value="P:cell wall organization"/>
    <property type="evidence" value="ECO:0007669"/>
    <property type="project" value="UniProtKB-KW"/>
</dbReference>
<evidence type="ECO:0000313" key="20">
    <source>
        <dbReference type="Proteomes" id="UP000275078"/>
    </source>
</evidence>
<dbReference type="PANTHER" id="PTHR32419:SF6">
    <property type="entry name" value="GLUTATHIONE S-TRANSFERASE OMEGA-LIKE 1-RELATED"/>
    <property type="match status" value="1"/>
</dbReference>
<comment type="subcellular location">
    <subcellularLocation>
        <location evidence="1">Cytoplasm</location>
    </subcellularLocation>
</comment>
<dbReference type="Proteomes" id="UP000275078">
    <property type="component" value="Unassembled WGS sequence"/>
</dbReference>
<reference evidence="19 20" key="1">
    <citation type="journal article" date="2018" name="Nat. Ecol. Evol.">
        <title>Pezizomycetes genomes reveal the molecular basis of ectomycorrhizal truffle lifestyle.</title>
        <authorList>
            <person name="Murat C."/>
            <person name="Payen T."/>
            <person name="Noel B."/>
            <person name="Kuo A."/>
            <person name="Morin E."/>
            <person name="Chen J."/>
            <person name="Kohler A."/>
            <person name="Krizsan K."/>
            <person name="Balestrini R."/>
            <person name="Da Silva C."/>
            <person name="Montanini B."/>
            <person name="Hainaut M."/>
            <person name="Levati E."/>
            <person name="Barry K.W."/>
            <person name="Belfiori B."/>
            <person name="Cichocki N."/>
            <person name="Clum A."/>
            <person name="Dockter R.B."/>
            <person name="Fauchery L."/>
            <person name="Guy J."/>
            <person name="Iotti M."/>
            <person name="Le Tacon F."/>
            <person name="Lindquist E.A."/>
            <person name="Lipzen A."/>
            <person name="Malagnac F."/>
            <person name="Mello A."/>
            <person name="Molinier V."/>
            <person name="Miyauchi S."/>
            <person name="Poulain J."/>
            <person name="Riccioni C."/>
            <person name="Rubini A."/>
            <person name="Sitrit Y."/>
            <person name="Splivallo R."/>
            <person name="Traeger S."/>
            <person name="Wang M."/>
            <person name="Zifcakova L."/>
            <person name="Wipf D."/>
            <person name="Zambonelli A."/>
            <person name="Paolocci F."/>
            <person name="Nowrousian M."/>
            <person name="Ottonello S."/>
            <person name="Baldrian P."/>
            <person name="Spatafora J.W."/>
            <person name="Henrissat B."/>
            <person name="Nagy L.G."/>
            <person name="Aury J.M."/>
            <person name="Wincker P."/>
            <person name="Grigoriev I.V."/>
            <person name="Bonfante P."/>
            <person name="Martin F.M."/>
        </authorList>
    </citation>
    <scope>NUCLEOTIDE SEQUENCE [LARGE SCALE GENOMIC DNA]</scope>
    <source>
        <strain evidence="19 20">RN42</strain>
    </source>
</reference>
<organism evidence="19 20">
    <name type="scientific">Ascobolus immersus RN42</name>
    <dbReference type="NCBI Taxonomy" id="1160509"/>
    <lineage>
        <taxon>Eukaryota</taxon>
        <taxon>Fungi</taxon>
        <taxon>Dikarya</taxon>
        <taxon>Ascomycota</taxon>
        <taxon>Pezizomycotina</taxon>
        <taxon>Pezizomycetes</taxon>
        <taxon>Pezizales</taxon>
        <taxon>Ascobolaceae</taxon>
        <taxon>Ascobolus</taxon>
    </lineage>
</organism>
<dbReference type="STRING" id="1160509.A0A3N4IRC4"/>
<dbReference type="InterPro" id="IPR047047">
    <property type="entry name" value="GST_Omega-like_C"/>
</dbReference>
<dbReference type="EC" id="2.5.1.18" evidence="4"/>
<feature type="active site" description="Nucleophile" evidence="14">
    <location>
        <position position="64"/>
    </location>
</feature>
<dbReference type="GO" id="GO:0045174">
    <property type="term" value="F:glutathione dehydrogenase (ascorbate) activity"/>
    <property type="evidence" value="ECO:0007669"/>
    <property type="project" value="UniProtKB-EC"/>
</dbReference>
<dbReference type="Pfam" id="PF13410">
    <property type="entry name" value="GST_C_2"/>
    <property type="match status" value="1"/>
</dbReference>
<dbReference type="Pfam" id="PF13409">
    <property type="entry name" value="GST_N_2"/>
    <property type="match status" value="1"/>
</dbReference>
<dbReference type="FunFam" id="1.20.1050.10:FF:000038">
    <property type="entry name" value="Glutathione S-transferase omega-like 2"/>
    <property type="match status" value="1"/>
</dbReference>
<dbReference type="GO" id="GO:0004364">
    <property type="term" value="F:glutathione transferase activity"/>
    <property type="evidence" value="ECO:0007669"/>
    <property type="project" value="UniProtKB-EC"/>
</dbReference>
<keyword evidence="20" id="KW-1185">Reference proteome</keyword>
<comment type="function">
    <text evidence="12">Active as '1-Cys' thiol transferase against beta-hydroxyethyl disulfide (HED), as dehydroascorbate reductase and as dimethylarsinic acid reductase, while not active against the standard GST substrate 1-chloro-2,4-dinitrobenzene (CDNB). May be involved in cell wall organization and biogenesis.</text>
</comment>
<dbReference type="InterPro" id="IPR036249">
    <property type="entry name" value="Thioredoxin-like_sf"/>
</dbReference>
<dbReference type="CDD" id="cd03190">
    <property type="entry name" value="GST_C_Omega_like"/>
    <property type="match status" value="1"/>
</dbReference>
<dbReference type="OrthoDB" id="2309723at2759"/>
<accession>A0A3N4IRC4</accession>
<dbReference type="SUPFAM" id="SSF52833">
    <property type="entry name" value="Thioredoxin-like"/>
    <property type="match status" value="1"/>
</dbReference>
<evidence type="ECO:0000256" key="5">
    <source>
        <dbReference type="ARBA" id="ARBA00022490"/>
    </source>
</evidence>
<proteinExistence type="inferred from homology"/>
<feature type="binding site" evidence="15">
    <location>
        <begin position="140"/>
        <end position="143"/>
    </location>
    <ligand>
        <name>glutathione</name>
        <dbReference type="ChEBI" id="CHEBI:57925"/>
    </ligand>
</feature>
<dbReference type="SFLD" id="SFLDG01206">
    <property type="entry name" value="Xi.1"/>
    <property type="match status" value="1"/>
</dbReference>
<comment type="catalytic activity">
    <reaction evidence="11">
        <text>L-dehydroascorbate + 2 glutathione = glutathione disulfide + L-ascorbate</text>
        <dbReference type="Rhea" id="RHEA:24424"/>
        <dbReference type="ChEBI" id="CHEBI:38290"/>
        <dbReference type="ChEBI" id="CHEBI:57925"/>
        <dbReference type="ChEBI" id="CHEBI:58297"/>
        <dbReference type="ChEBI" id="CHEBI:58539"/>
        <dbReference type="EC" id="1.8.5.1"/>
    </reaction>
</comment>
<evidence type="ECO:0000256" key="15">
    <source>
        <dbReference type="PIRSR" id="PIRSR015753-2"/>
    </source>
</evidence>
<evidence type="ECO:0000256" key="1">
    <source>
        <dbReference type="ARBA" id="ARBA00004496"/>
    </source>
</evidence>
<evidence type="ECO:0000256" key="14">
    <source>
        <dbReference type="PIRSR" id="PIRSR015753-1"/>
    </source>
</evidence>
<evidence type="ECO:0000256" key="10">
    <source>
        <dbReference type="ARBA" id="ARBA00047960"/>
    </source>
</evidence>
<evidence type="ECO:0000313" key="19">
    <source>
        <dbReference type="EMBL" id="RPA88265.1"/>
    </source>
</evidence>
<keyword evidence="5" id="KW-0963">Cytoplasm</keyword>
<keyword evidence="7" id="KW-0560">Oxidoreductase</keyword>
<keyword evidence="8" id="KW-0961">Cell wall biogenesis/degradation</keyword>
<evidence type="ECO:0000256" key="6">
    <source>
        <dbReference type="ARBA" id="ARBA00022679"/>
    </source>
</evidence>
<dbReference type="InterPro" id="IPR040079">
    <property type="entry name" value="Glutathione_S-Trfase"/>
</dbReference>
<dbReference type="SFLD" id="SFLDG01148">
    <property type="entry name" value="Xi_(cytGST)"/>
    <property type="match status" value="1"/>
</dbReference>
<evidence type="ECO:0000256" key="7">
    <source>
        <dbReference type="ARBA" id="ARBA00023002"/>
    </source>
</evidence>
<evidence type="ECO:0000256" key="8">
    <source>
        <dbReference type="ARBA" id="ARBA00023316"/>
    </source>
</evidence>
<evidence type="ECO:0000256" key="2">
    <source>
        <dbReference type="ARBA" id="ARBA00011067"/>
    </source>
</evidence>
<gene>
    <name evidence="19" type="ORF">BJ508DRAFT_410126</name>
</gene>
<feature type="site" description="Lowers pKa of active site Cys" evidence="16">
    <location>
        <position position="312"/>
    </location>
</feature>
<feature type="domain" description="GST C-terminal" evidence="18">
    <location>
        <begin position="185"/>
        <end position="315"/>
    </location>
</feature>
<comment type="similarity">
    <text evidence="2">Belongs to the GST superfamily. Omega family.</text>
</comment>
<feature type="binding site" evidence="15">
    <location>
        <position position="97"/>
    </location>
    <ligand>
        <name>glutathione</name>
        <dbReference type="ChEBI" id="CHEBI:57925"/>
    </ligand>
</feature>
<dbReference type="InterPro" id="IPR004045">
    <property type="entry name" value="Glutathione_S-Trfase_N"/>
</dbReference>
<dbReference type="Gene3D" id="3.40.30.10">
    <property type="entry name" value="Glutaredoxin"/>
    <property type="match status" value="1"/>
</dbReference>
<keyword evidence="6" id="KW-0808">Transferase</keyword>
<name>A0A3N4IRC4_ASCIM</name>
<evidence type="ECO:0000259" key="18">
    <source>
        <dbReference type="PROSITE" id="PS50405"/>
    </source>
</evidence>
<evidence type="ECO:0000256" key="9">
    <source>
        <dbReference type="ARBA" id="ARBA00032186"/>
    </source>
</evidence>
<dbReference type="GO" id="GO:0005737">
    <property type="term" value="C:cytoplasm"/>
    <property type="evidence" value="ECO:0007669"/>
    <property type="project" value="UniProtKB-SubCell"/>
</dbReference>
<dbReference type="Gene3D" id="1.20.1050.10">
    <property type="match status" value="1"/>
</dbReference>
<comment type="catalytic activity">
    <reaction evidence="10">
        <text>RX + glutathione = an S-substituted glutathione + a halide anion + H(+)</text>
        <dbReference type="Rhea" id="RHEA:16437"/>
        <dbReference type="ChEBI" id="CHEBI:15378"/>
        <dbReference type="ChEBI" id="CHEBI:16042"/>
        <dbReference type="ChEBI" id="CHEBI:17792"/>
        <dbReference type="ChEBI" id="CHEBI:57925"/>
        <dbReference type="ChEBI" id="CHEBI:90779"/>
        <dbReference type="EC" id="2.5.1.18"/>
    </reaction>
</comment>
<evidence type="ECO:0000256" key="16">
    <source>
        <dbReference type="PIRSR" id="PIRSR015753-3"/>
    </source>
</evidence>
<dbReference type="PIRSF" id="PIRSF015753">
    <property type="entry name" value="GST"/>
    <property type="match status" value="1"/>
</dbReference>
<dbReference type="FunFam" id="3.40.30.10:FF:000162">
    <property type="entry name" value="Glutathione S-transferase Gst3"/>
    <property type="match status" value="1"/>
</dbReference>
<evidence type="ECO:0000256" key="17">
    <source>
        <dbReference type="SAM" id="MobiDB-lite"/>
    </source>
</evidence>
<dbReference type="PROSITE" id="PS50405">
    <property type="entry name" value="GST_CTER"/>
    <property type="match status" value="1"/>
</dbReference>
<dbReference type="AlphaFoldDB" id="A0A3N4IRC4"/>
<dbReference type="SUPFAM" id="SSF47616">
    <property type="entry name" value="GST C-terminal domain-like"/>
    <property type="match status" value="1"/>
</dbReference>
<dbReference type="InterPro" id="IPR036282">
    <property type="entry name" value="Glutathione-S-Trfase_C_sf"/>
</dbReference>
<evidence type="ECO:0000256" key="11">
    <source>
        <dbReference type="ARBA" id="ARBA00049544"/>
    </source>
</evidence>
<dbReference type="InterPro" id="IPR016639">
    <property type="entry name" value="GST_Omega/GSH"/>
</dbReference>